<feature type="transmembrane region" description="Helical" evidence="2">
    <location>
        <begin position="81"/>
        <end position="102"/>
    </location>
</feature>
<keyword evidence="2" id="KW-0472">Membrane</keyword>
<evidence type="ECO:0000313" key="4">
    <source>
        <dbReference type="Proteomes" id="UP001432039"/>
    </source>
</evidence>
<organism evidence="3 4">
    <name type="scientific">Streptomyces virginiae</name>
    <name type="common">Streptomyces cinnamonensis</name>
    <dbReference type="NCBI Taxonomy" id="1961"/>
    <lineage>
        <taxon>Bacteria</taxon>
        <taxon>Bacillati</taxon>
        <taxon>Actinomycetota</taxon>
        <taxon>Actinomycetes</taxon>
        <taxon>Kitasatosporales</taxon>
        <taxon>Streptomycetaceae</taxon>
        <taxon>Streptomyces</taxon>
    </lineage>
</organism>
<dbReference type="PROSITE" id="PS51257">
    <property type="entry name" value="PROKAR_LIPOPROTEIN"/>
    <property type="match status" value="1"/>
</dbReference>
<keyword evidence="2" id="KW-1133">Transmembrane helix</keyword>
<feature type="compositionally biased region" description="Gly residues" evidence="1">
    <location>
        <begin position="165"/>
        <end position="174"/>
    </location>
</feature>
<dbReference type="EMBL" id="CP108090">
    <property type="protein sequence ID" value="WUQ17307.1"/>
    <property type="molecule type" value="Genomic_DNA"/>
</dbReference>
<evidence type="ECO:0000256" key="2">
    <source>
        <dbReference type="SAM" id="Phobius"/>
    </source>
</evidence>
<evidence type="ECO:0008006" key="5">
    <source>
        <dbReference type="Google" id="ProtNLM"/>
    </source>
</evidence>
<feature type="region of interest" description="Disordered" evidence="1">
    <location>
        <begin position="160"/>
        <end position="180"/>
    </location>
</feature>
<reference evidence="3" key="1">
    <citation type="submission" date="2022-10" db="EMBL/GenBank/DDBJ databases">
        <title>The complete genomes of actinobacterial strains from the NBC collection.</title>
        <authorList>
            <person name="Joergensen T.S."/>
            <person name="Alvarez Arevalo M."/>
            <person name="Sterndorff E.B."/>
            <person name="Faurdal D."/>
            <person name="Vuksanovic O."/>
            <person name="Mourched A.-S."/>
            <person name="Charusanti P."/>
            <person name="Shaw S."/>
            <person name="Blin K."/>
            <person name="Weber T."/>
        </authorList>
    </citation>
    <scope>NUCLEOTIDE SEQUENCE</scope>
    <source>
        <strain evidence="3">NBC_00248</strain>
    </source>
</reference>
<dbReference type="InterPro" id="IPR045428">
    <property type="entry name" value="EACC1"/>
</dbReference>
<keyword evidence="4" id="KW-1185">Reference proteome</keyword>
<dbReference type="Pfam" id="PF19953">
    <property type="entry name" value="EACC1"/>
    <property type="match status" value="1"/>
</dbReference>
<gene>
    <name evidence="3" type="ORF">OG517_41300</name>
</gene>
<accession>A0ABZ1TQN3</accession>
<evidence type="ECO:0000313" key="3">
    <source>
        <dbReference type="EMBL" id="WUQ17307.1"/>
    </source>
</evidence>
<evidence type="ECO:0000256" key="1">
    <source>
        <dbReference type="SAM" id="MobiDB-lite"/>
    </source>
</evidence>
<sequence>MAYRFLYSVGNLAAACDRLRNTDVQNRGIMDVRVLADGQDAADQLRSLQEWLVGVEELRGRVAAEEAPPPPGKLGPVLETLVVALGPGGAVTAFSVAVLAWLRTRRGDVRIKLTLPGRRSLELTARRVSGLDAETLRRQVADMADALAKEGAEGEAEAITEIAEGGNGGETGGTGRRELR</sequence>
<proteinExistence type="predicted"/>
<protein>
    <recommendedName>
        <fullName evidence="5">DUF1269 domain-containing protein</fullName>
    </recommendedName>
</protein>
<dbReference type="RefSeq" id="WP_328965529.1">
    <property type="nucleotide sequence ID" value="NZ_CP108090.1"/>
</dbReference>
<name>A0ABZ1TQN3_STRVG</name>
<keyword evidence="2" id="KW-0812">Transmembrane</keyword>
<dbReference type="Proteomes" id="UP001432039">
    <property type="component" value="Chromosome"/>
</dbReference>